<evidence type="ECO:0000256" key="8">
    <source>
        <dbReference type="ARBA" id="ARBA00038435"/>
    </source>
</evidence>
<comment type="subcellular location">
    <subcellularLocation>
        <location evidence="1">Cell membrane</location>
        <topology evidence="1">Multi-pass membrane protein</topology>
    </subcellularLocation>
</comment>
<reference evidence="11 12" key="1">
    <citation type="submission" date="2024-03" db="EMBL/GenBank/DDBJ databases">
        <title>Human intestinal bacterial collection.</title>
        <authorList>
            <person name="Pauvert C."/>
            <person name="Hitch T.C.A."/>
            <person name="Clavel T."/>
        </authorList>
    </citation>
    <scope>NUCLEOTIDE SEQUENCE [LARGE SCALE GENOMIC DNA]</scope>
    <source>
        <strain evidence="11 12">CLA-AA-H95</strain>
    </source>
</reference>
<dbReference type="PANTHER" id="PTHR33451">
    <property type="entry name" value="MALATE-2H(+)/NA(+)-LACTATE ANTIPORTER"/>
    <property type="match status" value="1"/>
</dbReference>
<dbReference type="PANTHER" id="PTHR33451:SF3">
    <property type="entry name" value="MALATE-2H(+)_NA(+)-LACTATE ANTIPORTER"/>
    <property type="match status" value="1"/>
</dbReference>
<evidence type="ECO:0000256" key="4">
    <source>
        <dbReference type="ARBA" id="ARBA00022475"/>
    </source>
</evidence>
<evidence type="ECO:0000259" key="10">
    <source>
        <dbReference type="Pfam" id="PF03553"/>
    </source>
</evidence>
<feature type="transmembrane region" description="Helical" evidence="9">
    <location>
        <begin position="221"/>
        <end position="237"/>
    </location>
</feature>
<keyword evidence="6 9" id="KW-1133">Transmembrane helix</keyword>
<dbReference type="Proteomes" id="UP001446032">
    <property type="component" value="Unassembled WGS sequence"/>
</dbReference>
<evidence type="ECO:0000313" key="11">
    <source>
        <dbReference type="EMBL" id="MEQ2356835.1"/>
    </source>
</evidence>
<keyword evidence="12" id="KW-1185">Reference proteome</keyword>
<evidence type="ECO:0000256" key="7">
    <source>
        <dbReference type="ARBA" id="ARBA00023136"/>
    </source>
</evidence>
<feature type="transmembrane region" description="Helical" evidence="9">
    <location>
        <begin position="406"/>
        <end position="423"/>
    </location>
</feature>
<evidence type="ECO:0000256" key="6">
    <source>
        <dbReference type="ARBA" id="ARBA00022989"/>
    </source>
</evidence>
<feature type="transmembrane region" description="Helical" evidence="9">
    <location>
        <begin position="6"/>
        <end position="38"/>
    </location>
</feature>
<keyword evidence="5 9" id="KW-0812">Transmembrane</keyword>
<evidence type="ECO:0000256" key="5">
    <source>
        <dbReference type="ARBA" id="ARBA00022692"/>
    </source>
</evidence>
<keyword evidence="4" id="KW-1003">Cell membrane</keyword>
<organism evidence="11 12">
    <name type="scientific">Blautia intestinihominis</name>
    <dbReference type="NCBI Taxonomy" id="3133152"/>
    <lineage>
        <taxon>Bacteria</taxon>
        <taxon>Bacillati</taxon>
        <taxon>Bacillota</taxon>
        <taxon>Clostridia</taxon>
        <taxon>Lachnospirales</taxon>
        <taxon>Lachnospiraceae</taxon>
        <taxon>Blautia</taxon>
    </lineage>
</organism>
<dbReference type="Pfam" id="PF03553">
    <property type="entry name" value="Na_H_antiporter"/>
    <property type="match status" value="1"/>
</dbReference>
<dbReference type="RefSeq" id="WP_118251958.1">
    <property type="nucleotide sequence ID" value="NZ_JBBMEI010000001.1"/>
</dbReference>
<evidence type="ECO:0000256" key="2">
    <source>
        <dbReference type="ARBA" id="ARBA00022448"/>
    </source>
</evidence>
<proteinExistence type="inferred from homology"/>
<evidence type="ECO:0000256" key="9">
    <source>
        <dbReference type="SAM" id="Phobius"/>
    </source>
</evidence>
<accession>A0ABV1AGI0</accession>
<feature type="transmembrane region" description="Helical" evidence="9">
    <location>
        <begin position="59"/>
        <end position="76"/>
    </location>
</feature>
<feature type="transmembrane region" description="Helical" evidence="9">
    <location>
        <begin position="380"/>
        <end position="400"/>
    </location>
</feature>
<dbReference type="EMBL" id="JBBMEI010000001">
    <property type="protein sequence ID" value="MEQ2356835.1"/>
    <property type="molecule type" value="Genomic_DNA"/>
</dbReference>
<evidence type="ECO:0000313" key="12">
    <source>
        <dbReference type="Proteomes" id="UP001446032"/>
    </source>
</evidence>
<evidence type="ECO:0000256" key="3">
    <source>
        <dbReference type="ARBA" id="ARBA00022449"/>
    </source>
</evidence>
<feature type="transmembrane region" description="Helical" evidence="9">
    <location>
        <begin position="335"/>
        <end position="359"/>
    </location>
</feature>
<feature type="transmembrane region" description="Helical" evidence="9">
    <location>
        <begin position="244"/>
        <end position="262"/>
    </location>
</feature>
<name>A0ABV1AGI0_9FIRM</name>
<gene>
    <name evidence="11" type="ORF">WMO75_00520</name>
</gene>
<comment type="caution">
    <text evidence="11">The sequence shown here is derived from an EMBL/GenBank/DDBJ whole genome shotgun (WGS) entry which is preliminary data.</text>
</comment>
<keyword evidence="3" id="KW-0050">Antiport</keyword>
<comment type="similarity">
    <text evidence="8">Belongs to the NhaC Na(+)/H(+) (TC 2.A.35) antiporter family.</text>
</comment>
<dbReference type="InterPro" id="IPR052180">
    <property type="entry name" value="NhaC_Na-H+_Antiporter"/>
</dbReference>
<dbReference type="InterPro" id="IPR018461">
    <property type="entry name" value="Na/H_Antiport_NhaC-like_C"/>
</dbReference>
<evidence type="ECO:0000256" key="1">
    <source>
        <dbReference type="ARBA" id="ARBA00004651"/>
    </source>
</evidence>
<feature type="transmembrane region" description="Helical" evidence="9">
    <location>
        <begin position="184"/>
        <end position="201"/>
    </location>
</feature>
<feature type="domain" description="Na+/H+ antiporter NhaC-like C-terminal" evidence="10">
    <location>
        <begin position="148"/>
        <end position="419"/>
    </location>
</feature>
<sequence>MEFAVLGLFCGILILCIVCNVSIIYALLAGFVIFGCYAKKKGFSVKEILHMAGEGIWKVRNILITFMLIGMLTALWRQAGTIPVIICYTIHFIKPSVFLLMVFLLNSLVSVLTGTSFGTAATVGVVCATMGSVLSVSPWLCGGAILSGIFFGDRCSPVSTSALLVSELTETSIYRNIRNMLRSALIPFVLVCILYTMIGMKTSHTQELPDLTGVFHQEFRIVWWTLLPALVILALSVAQLGVKISMLASIAVALVLCVWIQGMPLMELPHILIFGFHSENAEIASMLDGGGIVSMLRVGAIVCLSSSYSGIFEKTGILDGIQATVETLAQKTFPFLAILLTSAAASAIACNQTLAIMLTQQLCARTERDKERFANDLEDSVVILAPMIPWSIAGAVPLTAVGAPQSSILFAFFLYLLPLCRVLDGIRKKG</sequence>
<keyword evidence="7 9" id="KW-0472">Membrane</keyword>
<keyword evidence="2" id="KW-0813">Transport</keyword>
<protein>
    <submittedName>
        <fullName evidence="11">Na+/H+ antiporter NhaC family protein</fullName>
    </submittedName>
</protein>